<dbReference type="PROSITE" id="PS00875">
    <property type="entry name" value="T2SP_D"/>
    <property type="match status" value="1"/>
</dbReference>
<evidence type="ECO:0000313" key="6">
    <source>
        <dbReference type="Proteomes" id="UP000189542"/>
    </source>
</evidence>
<comment type="caution">
    <text evidence="5">The sequence shown here is derived from an EMBL/GenBank/DDBJ whole genome shotgun (WGS) entry which is preliminary data.</text>
</comment>
<sequence length="471" mass="51296">MKNFQKTILMLFVIFISSSNFLLAQSKLVGAKNASTIHIGDSAIGTSKNINIGLGKVVILHLPSRVQDVLVSDPTKADVVVHSSKTVYIFGKSVGQANVILIGHDEKKLLNIDIFIERDIRNLEMTFRRFLSGSNIHVEMLSDNLVLHGDVRTIQDSQHAVELSNMFLSNDRNNLYNNTASGSKVINLLNIGAEDQVTLKVTIAEVRRDVLKQIGFQHTISSGGPSTGTQFGGSLGAQGADFAMTTILDRFTFKSVLNALERATAIRTLAEPTLTAISGQNATFKSGGTRLYRGVGVNGTSTITPHDYGVVLTFTPTVLSPGRIGLRIETEVSEPVLSVSATEEPEYRMRKADTTVELPSGGTIVLAGLLKDDIQQQRGGVPLLSKIPILGALFRNNSFSREETEIFISATPFLVKPVAMNELSRPDDNYDIENDAKAFLFNRVHKIYGPKEEAAQGNGQNYKGAIGFIYK</sequence>
<dbReference type="InterPro" id="IPR001775">
    <property type="entry name" value="GspD/PilQ"/>
</dbReference>
<keyword evidence="2" id="KW-0732">Signal</keyword>
<evidence type="ECO:0000313" key="5">
    <source>
        <dbReference type="EMBL" id="ONI60063.1"/>
    </source>
</evidence>
<dbReference type="InterPro" id="IPR050810">
    <property type="entry name" value="Bact_Secretion_Sys_Channel"/>
</dbReference>
<dbReference type="GO" id="GO:0009306">
    <property type="term" value="P:protein secretion"/>
    <property type="evidence" value="ECO:0007669"/>
    <property type="project" value="InterPro"/>
</dbReference>
<feature type="signal peptide" evidence="2">
    <location>
        <begin position="1"/>
        <end position="24"/>
    </location>
</feature>
<evidence type="ECO:0000259" key="4">
    <source>
        <dbReference type="Pfam" id="PF13629"/>
    </source>
</evidence>
<dbReference type="PANTHER" id="PTHR30332">
    <property type="entry name" value="PROBABLE GENERAL SECRETION PATHWAY PROTEIN D"/>
    <property type="match status" value="1"/>
</dbReference>
<comment type="similarity">
    <text evidence="1">Belongs to the bacterial secretin family.</text>
</comment>
<feature type="domain" description="Pilus formation protein N-terminal" evidence="4">
    <location>
        <begin position="48"/>
        <end position="116"/>
    </location>
</feature>
<evidence type="ECO:0000256" key="1">
    <source>
        <dbReference type="RuleBase" id="RU004003"/>
    </source>
</evidence>
<dbReference type="AlphaFoldDB" id="A0A1V2N8Q1"/>
<proteinExistence type="inferred from homology"/>
<feature type="domain" description="Type II/III secretion system secretin-like" evidence="3">
    <location>
        <begin position="259"/>
        <end position="415"/>
    </location>
</feature>
<dbReference type="OrthoDB" id="9775455at2"/>
<dbReference type="PRINTS" id="PR00811">
    <property type="entry name" value="BCTERIALGSPD"/>
</dbReference>
<protein>
    <submittedName>
        <fullName evidence="5">Pilus assembly protein CpaC</fullName>
    </submittedName>
</protein>
<dbReference type="GO" id="GO:0015627">
    <property type="term" value="C:type II protein secretion system complex"/>
    <property type="evidence" value="ECO:0007669"/>
    <property type="project" value="TreeGrafter"/>
</dbReference>
<feature type="chain" id="PRO_5012798791" evidence="2">
    <location>
        <begin position="25"/>
        <end position="471"/>
    </location>
</feature>
<dbReference type="Proteomes" id="UP000189542">
    <property type="component" value="Unassembled WGS sequence"/>
</dbReference>
<evidence type="ECO:0000259" key="3">
    <source>
        <dbReference type="Pfam" id="PF00263"/>
    </source>
</evidence>
<evidence type="ECO:0000256" key="2">
    <source>
        <dbReference type="SAM" id="SignalP"/>
    </source>
</evidence>
<dbReference type="InterPro" id="IPR004846">
    <property type="entry name" value="T2SS/T3SS_dom"/>
</dbReference>
<name>A0A1V2N8Q1_9HYPH</name>
<dbReference type="EMBL" id="LVWB01000006">
    <property type="protein sequence ID" value="ONI60063.1"/>
    <property type="molecule type" value="Genomic_DNA"/>
</dbReference>
<accession>A0A1V2N8Q1</accession>
<dbReference type="InterPro" id="IPR032789">
    <property type="entry name" value="T2SS-T3SS_pil_N"/>
</dbReference>
<dbReference type="Pfam" id="PF13629">
    <property type="entry name" value="T2SS-T3SS_pil_N"/>
    <property type="match status" value="1"/>
</dbReference>
<organism evidence="5 6">
    <name type="scientific">Candidatus Liberibacter solanacearum</name>
    <dbReference type="NCBI Taxonomy" id="556287"/>
    <lineage>
        <taxon>Bacteria</taxon>
        <taxon>Pseudomonadati</taxon>
        <taxon>Pseudomonadota</taxon>
        <taxon>Alphaproteobacteria</taxon>
        <taxon>Hyphomicrobiales</taxon>
        <taxon>Rhizobiaceae</taxon>
        <taxon>Liberibacter</taxon>
    </lineage>
</organism>
<dbReference type="PANTHER" id="PTHR30332:SF17">
    <property type="entry name" value="TYPE IV PILIATION SYSTEM PROTEIN DR_0774-RELATED"/>
    <property type="match status" value="1"/>
</dbReference>
<dbReference type="InterPro" id="IPR004845">
    <property type="entry name" value="T2SS_GspD_CS"/>
</dbReference>
<dbReference type="Pfam" id="PF00263">
    <property type="entry name" value="Secretin"/>
    <property type="match status" value="1"/>
</dbReference>
<reference evidence="5 6" key="1">
    <citation type="journal article" date="2017" name="PLoS ONE">
        <title>Genomic sequence of 'Candidatus Liberibacter solanacearum' haplotype C and its comparison with haplotype A and B genomes.</title>
        <authorList>
            <person name="Wang J."/>
            <person name="Haapalainen M."/>
            <person name="Schott T."/>
            <person name="Thompson S.M."/>
            <person name="Smith G.R."/>
            <person name="Nissinen A.I."/>
            <person name="Pirhonen M."/>
        </authorList>
    </citation>
    <scope>NUCLEOTIDE SEQUENCE [LARGE SCALE GENOMIC DNA]</scope>
    <source>
        <strain evidence="5 6">FIN111</strain>
    </source>
</reference>
<dbReference type="RefSeq" id="WP_076969131.1">
    <property type="nucleotide sequence ID" value="NZ_LVWB01000006.1"/>
</dbReference>
<gene>
    <name evidence="5" type="ORF">AYO25_02005</name>
</gene>